<proteinExistence type="predicted"/>
<keyword evidence="2" id="KW-1133">Transmembrane helix</keyword>
<reference evidence="3 4" key="1">
    <citation type="journal article" date="2010" name="Nature">
        <title>Genome sequencing and analysis of the model grass Brachypodium distachyon.</title>
        <authorList>
            <consortium name="International Brachypodium Initiative"/>
        </authorList>
    </citation>
    <scope>NUCLEOTIDE SEQUENCE [LARGE SCALE GENOMIC DNA]</scope>
    <source>
        <strain evidence="3 4">Bd21</strain>
    </source>
</reference>
<name>A0A0Q3KTS0_BRADI</name>
<dbReference type="EMBL" id="CM000880">
    <property type="protein sequence ID" value="PNT74532.1"/>
    <property type="molecule type" value="Genomic_DNA"/>
</dbReference>
<keyword evidence="2" id="KW-0812">Transmembrane</keyword>
<evidence type="ECO:0000256" key="1">
    <source>
        <dbReference type="SAM" id="MobiDB-lite"/>
    </source>
</evidence>
<organism evidence="3">
    <name type="scientific">Brachypodium distachyon</name>
    <name type="common">Purple false brome</name>
    <name type="synonym">Trachynia distachya</name>
    <dbReference type="NCBI Taxonomy" id="15368"/>
    <lineage>
        <taxon>Eukaryota</taxon>
        <taxon>Viridiplantae</taxon>
        <taxon>Streptophyta</taxon>
        <taxon>Embryophyta</taxon>
        <taxon>Tracheophyta</taxon>
        <taxon>Spermatophyta</taxon>
        <taxon>Magnoliopsida</taxon>
        <taxon>Liliopsida</taxon>
        <taxon>Poales</taxon>
        <taxon>Poaceae</taxon>
        <taxon>BOP clade</taxon>
        <taxon>Pooideae</taxon>
        <taxon>Stipodae</taxon>
        <taxon>Brachypodieae</taxon>
        <taxon>Brachypodium</taxon>
    </lineage>
</organism>
<evidence type="ECO:0000313" key="5">
    <source>
        <dbReference type="Proteomes" id="UP000008810"/>
    </source>
</evidence>
<feature type="transmembrane region" description="Helical" evidence="2">
    <location>
        <begin position="338"/>
        <end position="359"/>
    </location>
</feature>
<feature type="compositionally biased region" description="Low complexity" evidence="1">
    <location>
        <begin position="36"/>
        <end position="46"/>
    </location>
</feature>
<accession>A0A0Q3KTS0</accession>
<keyword evidence="2" id="KW-0472">Membrane</keyword>
<dbReference type="InParanoid" id="A0A0Q3KTS0"/>
<sequence>MGARACSVSASMATTTTPRCWRSCLWASTASLQCSTSSSSTQTGTSRPHASPTPPTRLPPSATSPATGFRTTSSRMSLRLSSPFRFATTRRHRLARPRFLHAAARHLHYIASPERSPSPSRLLLTGIILSPVTAWLVETPSGITFTLTHSVLVTMITGTWKPVSVLSIHREERWLSAAIERVVGPFGGCHETQKIAACALRMLAALPPIHQHDIICDLQEIARRRNRRHRARGERMWRSFFASVVVSASSHTILYFLATSLKYEVQGNKADKDMVFWAIQMIVAPFLSCMVVSMVRMLVMEKEIDLVEFNANEAANLWLNTLSKAAFFAIKEFPAHGLLMYAHIASFAVEFCSALYLAMVRGFWNPDVPDI</sequence>
<evidence type="ECO:0000313" key="4">
    <source>
        <dbReference type="EnsemblPlants" id="KQK14513"/>
    </source>
</evidence>
<dbReference type="Gramene" id="PNT74532">
    <property type="protein sequence ID" value="PNT74532"/>
    <property type="gene ID" value="BRADI_1g16801v3"/>
</dbReference>
<feature type="transmembrane region" description="Helical" evidence="2">
    <location>
        <begin position="277"/>
        <end position="299"/>
    </location>
</feature>
<dbReference type="EnsemblPlants" id="PNT74532">
    <property type="protein sequence ID" value="PNT74532"/>
    <property type="gene ID" value="BRADI_1g16801v3"/>
</dbReference>
<evidence type="ECO:0000313" key="3">
    <source>
        <dbReference type="EMBL" id="KQK14513.1"/>
    </source>
</evidence>
<dbReference type="EMBL" id="CM000880">
    <property type="protein sequence ID" value="KQK14513.1"/>
    <property type="molecule type" value="Genomic_DNA"/>
</dbReference>
<keyword evidence="5" id="KW-1185">Reference proteome</keyword>
<dbReference type="EnsemblPlants" id="KQK14513">
    <property type="protein sequence ID" value="KQK14513"/>
    <property type="gene ID" value="BRADI_1g16801v3"/>
</dbReference>
<feature type="transmembrane region" description="Helical" evidence="2">
    <location>
        <begin position="237"/>
        <end position="257"/>
    </location>
</feature>
<reference evidence="3" key="2">
    <citation type="submission" date="2017-06" db="EMBL/GenBank/DDBJ databases">
        <title>WGS assembly of Brachypodium distachyon.</title>
        <authorList>
            <consortium name="The International Brachypodium Initiative"/>
            <person name="Lucas S."/>
            <person name="Harmon-Smith M."/>
            <person name="Lail K."/>
            <person name="Tice H."/>
            <person name="Grimwood J."/>
            <person name="Bruce D."/>
            <person name="Barry K."/>
            <person name="Shu S."/>
            <person name="Lindquist E."/>
            <person name="Wang M."/>
            <person name="Pitluck S."/>
            <person name="Vogel J.P."/>
            <person name="Garvin D.F."/>
            <person name="Mockler T.C."/>
            <person name="Schmutz J."/>
            <person name="Rokhsar D."/>
            <person name="Bevan M.W."/>
        </authorList>
    </citation>
    <scope>NUCLEOTIDE SEQUENCE</scope>
    <source>
        <strain evidence="3">Bd21</strain>
    </source>
</reference>
<dbReference type="ExpressionAtlas" id="A0A0Q3KTS0">
    <property type="expression patterns" value="differential"/>
</dbReference>
<dbReference type="Proteomes" id="UP000008810">
    <property type="component" value="Chromosome 1"/>
</dbReference>
<evidence type="ECO:0000256" key="2">
    <source>
        <dbReference type="SAM" id="Phobius"/>
    </source>
</evidence>
<dbReference type="OrthoDB" id="10651391at2759"/>
<gene>
    <name evidence="3" type="ORF">BRADI_1g16801v3</name>
</gene>
<dbReference type="AlphaFoldDB" id="A0A0Q3KTS0"/>
<reference evidence="4" key="3">
    <citation type="submission" date="2018-08" db="UniProtKB">
        <authorList>
            <consortium name="EnsemblPlants"/>
        </authorList>
    </citation>
    <scope>IDENTIFICATION</scope>
    <source>
        <strain evidence="4">cv. Bd21</strain>
    </source>
</reference>
<protein>
    <submittedName>
        <fullName evidence="3 4">Uncharacterized protein</fullName>
    </submittedName>
</protein>
<feature type="region of interest" description="Disordered" evidence="1">
    <location>
        <begin position="36"/>
        <end position="73"/>
    </location>
</feature>
<dbReference type="Gramene" id="KQK14513">
    <property type="protein sequence ID" value="KQK14513"/>
    <property type="gene ID" value="BRADI_1g16801v3"/>
</dbReference>